<proteinExistence type="predicted"/>
<dbReference type="EMBL" id="JAINUG010000104">
    <property type="protein sequence ID" value="KAJ8396697.1"/>
    <property type="molecule type" value="Genomic_DNA"/>
</dbReference>
<reference evidence="1" key="1">
    <citation type="journal article" date="2023" name="Science">
        <title>Genome structures resolve the early diversification of teleost fishes.</title>
        <authorList>
            <person name="Parey E."/>
            <person name="Louis A."/>
            <person name="Montfort J."/>
            <person name="Bouchez O."/>
            <person name="Roques C."/>
            <person name="Iampietro C."/>
            <person name="Lluch J."/>
            <person name="Castinel A."/>
            <person name="Donnadieu C."/>
            <person name="Desvignes T."/>
            <person name="Floi Bucao C."/>
            <person name="Jouanno E."/>
            <person name="Wen M."/>
            <person name="Mejri S."/>
            <person name="Dirks R."/>
            <person name="Jansen H."/>
            <person name="Henkel C."/>
            <person name="Chen W.J."/>
            <person name="Zahm M."/>
            <person name="Cabau C."/>
            <person name="Klopp C."/>
            <person name="Thompson A.W."/>
            <person name="Robinson-Rechavi M."/>
            <person name="Braasch I."/>
            <person name="Lecointre G."/>
            <person name="Bobe J."/>
            <person name="Postlethwait J.H."/>
            <person name="Berthelot C."/>
            <person name="Roest Crollius H."/>
            <person name="Guiguen Y."/>
        </authorList>
    </citation>
    <scope>NUCLEOTIDE SEQUENCE</scope>
    <source>
        <strain evidence="1">NC1722</strain>
    </source>
</reference>
<dbReference type="Proteomes" id="UP001221898">
    <property type="component" value="Unassembled WGS sequence"/>
</dbReference>
<name>A0AAD7S6M0_9TELE</name>
<gene>
    <name evidence="1" type="ORF">AAFF_G00015350</name>
</gene>
<organism evidence="1 2">
    <name type="scientific">Aldrovandia affinis</name>
    <dbReference type="NCBI Taxonomy" id="143900"/>
    <lineage>
        <taxon>Eukaryota</taxon>
        <taxon>Metazoa</taxon>
        <taxon>Chordata</taxon>
        <taxon>Craniata</taxon>
        <taxon>Vertebrata</taxon>
        <taxon>Euteleostomi</taxon>
        <taxon>Actinopterygii</taxon>
        <taxon>Neopterygii</taxon>
        <taxon>Teleostei</taxon>
        <taxon>Notacanthiformes</taxon>
        <taxon>Halosauridae</taxon>
        <taxon>Aldrovandia</taxon>
    </lineage>
</organism>
<keyword evidence="2" id="KW-1185">Reference proteome</keyword>
<accession>A0AAD7S6M0</accession>
<comment type="caution">
    <text evidence="1">The sequence shown here is derived from an EMBL/GenBank/DDBJ whole genome shotgun (WGS) entry which is preliminary data.</text>
</comment>
<sequence length="143" mass="14549">MLCHSVPIPLSAGGLNVGTVLKGSSPGHSFQILNRAGQKWELLELVSAEVGPGFTGVSVVSLHPAALGSQIHDPDADQTAWSTRVPRSRANRGGVGPWAGRTERLTPSAFTPAAVSAAQGGVAGCGRTVSLRNPPITPPVGSV</sequence>
<evidence type="ECO:0000313" key="2">
    <source>
        <dbReference type="Proteomes" id="UP001221898"/>
    </source>
</evidence>
<evidence type="ECO:0000313" key="1">
    <source>
        <dbReference type="EMBL" id="KAJ8396697.1"/>
    </source>
</evidence>
<protein>
    <submittedName>
        <fullName evidence="1">Uncharacterized protein</fullName>
    </submittedName>
</protein>
<dbReference type="AlphaFoldDB" id="A0AAD7S6M0"/>